<protein>
    <submittedName>
        <fullName evidence="5">6-phospho-beta-glucosidase</fullName>
        <ecNumber evidence="5">3.2.1.86</ecNumber>
    </submittedName>
</protein>
<evidence type="ECO:0000256" key="4">
    <source>
        <dbReference type="RuleBase" id="RU003690"/>
    </source>
</evidence>
<dbReference type="PRINTS" id="PR00131">
    <property type="entry name" value="GLHYDRLASE1"/>
</dbReference>
<keyword evidence="3 5" id="KW-0326">Glycosidase</keyword>
<accession>A0A1R4IQE0</accession>
<dbReference type="GO" id="GO:0008706">
    <property type="term" value="F:6-phospho-beta-glucosidase activity"/>
    <property type="evidence" value="ECO:0007669"/>
    <property type="project" value="UniProtKB-EC"/>
</dbReference>
<proteinExistence type="inferred from homology"/>
<dbReference type="InterPro" id="IPR001360">
    <property type="entry name" value="Glyco_hydro_1"/>
</dbReference>
<comment type="similarity">
    <text evidence="1 4">Belongs to the glycosyl hydrolase 1 family.</text>
</comment>
<keyword evidence="2 5" id="KW-0378">Hydrolase</keyword>
<evidence type="ECO:0000256" key="3">
    <source>
        <dbReference type="ARBA" id="ARBA00023295"/>
    </source>
</evidence>
<reference evidence="5 6" key="1">
    <citation type="submission" date="2017-02" db="EMBL/GenBank/DDBJ databases">
        <authorList>
            <person name="Peterson S.W."/>
        </authorList>
    </citation>
    <scope>NUCLEOTIDE SEQUENCE [LARGE SCALE GENOMIC DNA]</scope>
    <source>
        <strain evidence="5 6">42ea</strain>
    </source>
</reference>
<dbReference type="RefSeq" id="WP_087057214.1">
    <property type="nucleotide sequence ID" value="NZ_FUKW01000035.1"/>
</dbReference>
<dbReference type="PANTHER" id="PTHR10353:SF122">
    <property type="entry name" value="6-PHOSPHO-BETA-GLUCOSIDASE ASCB-RELATED"/>
    <property type="match status" value="1"/>
</dbReference>
<dbReference type="Gene3D" id="3.20.20.80">
    <property type="entry name" value="Glycosidases"/>
    <property type="match status" value="1"/>
</dbReference>
<dbReference type="EC" id="3.2.1.86" evidence="5"/>
<organism evidence="5 6">
    <name type="scientific">Marinilactibacillus psychrotolerans 42ea</name>
    <dbReference type="NCBI Taxonomy" id="1255609"/>
    <lineage>
        <taxon>Bacteria</taxon>
        <taxon>Bacillati</taxon>
        <taxon>Bacillota</taxon>
        <taxon>Bacilli</taxon>
        <taxon>Lactobacillales</taxon>
        <taxon>Carnobacteriaceae</taxon>
        <taxon>Marinilactibacillus</taxon>
    </lineage>
</organism>
<dbReference type="Proteomes" id="UP000195611">
    <property type="component" value="Unassembled WGS sequence"/>
</dbReference>
<dbReference type="SUPFAM" id="SSF51445">
    <property type="entry name" value="(Trans)glycosidases"/>
    <property type="match status" value="1"/>
</dbReference>
<evidence type="ECO:0000256" key="2">
    <source>
        <dbReference type="ARBA" id="ARBA00022801"/>
    </source>
</evidence>
<evidence type="ECO:0000313" key="6">
    <source>
        <dbReference type="Proteomes" id="UP000195611"/>
    </source>
</evidence>
<evidence type="ECO:0000313" key="5">
    <source>
        <dbReference type="EMBL" id="SJN22077.1"/>
    </source>
</evidence>
<dbReference type="PANTHER" id="PTHR10353">
    <property type="entry name" value="GLYCOSYL HYDROLASE"/>
    <property type="match status" value="1"/>
</dbReference>
<sequence>MVERNNFPDGFLFGSAAAAYHFEGAWDRDGKGPAVADVVPNGTRQGRTKHPEPGNLKHRAIEFYDRYKEDVALFAELGLKAFRTSIAWTRIYPNGIEEEPNEAGLQFYDDLFDELLSYGIEPIVTITHSGEIPLYLADHYNGFANKKVIEYYKKYVRTIIERYHHKVKYWLTFNEVNISDEMPLFSAGVTQDPSTMDESLHFQVFHNRFVANSEAIKIAKEINPELQLGCTTTIGPIYPLTPKPEDALQAFFETREMLFFTDVHAFGEYPDYKIKEVKEKNLQLDITKEELQLIKDHTVDFVAYSYYNSGVARHGYEDISDKDVNVISGLRNPELEENEWGWKIDPIGLRHILNIVHDRYHLPQMIVENGFSKIEEPEEDENGELTVIDDYRIDSLRDYLLELNKAIGDGAEVIAYTNWAVMDFVSGSTGKMEKRWGFIFVDYYDDMTGTMKRYKKKSFDWYRKVIESNGDYLFNKEIIHSEDEQL</sequence>
<dbReference type="Pfam" id="PF00232">
    <property type="entry name" value="Glyco_hydro_1"/>
    <property type="match status" value="1"/>
</dbReference>
<dbReference type="AlphaFoldDB" id="A0A1R4IQE0"/>
<dbReference type="GO" id="GO:0016052">
    <property type="term" value="P:carbohydrate catabolic process"/>
    <property type="evidence" value="ECO:0007669"/>
    <property type="project" value="TreeGrafter"/>
</dbReference>
<dbReference type="FunFam" id="3.20.20.80:FF:000004">
    <property type="entry name" value="Beta-glucosidase 6-phospho-beta-glucosidase"/>
    <property type="match status" value="1"/>
</dbReference>
<gene>
    <name evidence="5" type="ORF">FM115_02150</name>
</gene>
<dbReference type="EMBL" id="FUKW01000035">
    <property type="protein sequence ID" value="SJN22077.1"/>
    <property type="molecule type" value="Genomic_DNA"/>
</dbReference>
<dbReference type="InterPro" id="IPR017853">
    <property type="entry name" value="GH"/>
</dbReference>
<dbReference type="GO" id="GO:0005829">
    <property type="term" value="C:cytosol"/>
    <property type="evidence" value="ECO:0007669"/>
    <property type="project" value="TreeGrafter"/>
</dbReference>
<name>A0A1R4IQE0_9LACT</name>
<evidence type="ECO:0000256" key="1">
    <source>
        <dbReference type="ARBA" id="ARBA00010838"/>
    </source>
</evidence>